<comment type="similarity">
    <text evidence="1">Belongs to the short-chain dehydrogenases/reductases (SDR) family.</text>
</comment>
<dbReference type="Pfam" id="PF00106">
    <property type="entry name" value="adh_short"/>
    <property type="match status" value="1"/>
</dbReference>
<accession>A0A4R6U2S0</accession>
<dbReference type="PANTHER" id="PTHR24320:SF148">
    <property type="entry name" value="NAD(P)-BINDING ROSSMANN-FOLD SUPERFAMILY PROTEIN"/>
    <property type="match status" value="1"/>
</dbReference>
<dbReference type="EMBL" id="SNYJ01000009">
    <property type="protein sequence ID" value="TDQ38739.1"/>
    <property type="molecule type" value="Genomic_DNA"/>
</dbReference>
<dbReference type="Gene3D" id="3.40.50.720">
    <property type="entry name" value="NAD(P)-binding Rossmann-like Domain"/>
    <property type="match status" value="1"/>
</dbReference>
<dbReference type="PANTHER" id="PTHR24320">
    <property type="entry name" value="RETINOL DEHYDROGENASE"/>
    <property type="match status" value="1"/>
</dbReference>
<sequence>MSIEQPSRIAMITGANSGIGLELTLQLLAKGWQVVTLNRSDFPLGSSAIQKAIASGRLRNYKVRDLTDYTSLHEALGEIKSKEQHIDVLFNNAGGSFDDLESSKQGRELHYELMAVVPYIIVMEMMSLLKTGHIKTVINTSSSVIVIPSEVSIATLEHPTKFRKLFGPYASSKLALTLWTYAVAPQLAKDQINIRSVDPGGNNTLKKGKKSGLPLPIEWLQRFVFPKPTHGAKQLYEGAFETHLNESGVFISKGKISKIKFIDQAPELLERMHTLYTNEFLPLKKRV</sequence>
<organism evidence="3 4">
    <name type="scientific">Aureibacillus halotolerans</name>
    <dbReference type="NCBI Taxonomy" id="1508390"/>
    <lineage>
        <taxon>Bacteria</taxon>
        <taxon>Bacillati</taxon>
        <taxon>Bacillota</taxon>
        <taxon>Bacilli</taxon>
        <taxon>Bacillales</taxon>
        <taxon>Bacillaceae</taxon>
        <taxon>Aureibacillus</taxon>
    </lineage>
</organism>
<dbReference type="InterPro" id="IPR002347">
    <property type="entry name" value="SDR_fam"/>
</dbReference>
<evidence type="ECO:0000256" key="2">
    <source>
        <dbReference type="ARBA" id="ARBA00023002"/>
    </source>
</evidence>
<dbReference type="Proteomes" id="UP000295632">
    <property type="component" value="Unassembled WGS sequence"/>
</dbReference>
<dbReference type="PROSITE" id="PS00061">
    <property type="entry name" value="ADH_SHORT"/>
    <property type="match status" value="1"/>
</dbReference>
<keyword evidence="4" id="KW-1185">Reference proteome</keyword>
<dbReference type="AlphaFoldDB" id="A0A4R6U2S0"/>
<evidence type="ECO:0000256" key="1">
    <source>
        <dbReference type="ARBA" id="ARBA00006484"/>
    </source>
</evidence>
<keyword evidence="2" id="KW-0560">Oxidoreductase</keyword>
<evidence type="ECO:0000313" key="4">
    <source>
        <dbReference type="Proteomes" id="UP000295632"/>
    </source>
</evidence>
<evidence type="ECO:0000313" key="3">
    <source>
        <dbReference type="EMBL" id="TDQ38739.1"/>
    </source>
</evidence>
<dbReference type="SUPFAM" id="SSF51735">
    <property type="entry name" value="NAD(P)-binding Rossmann-fold domains"/>
    <property type="match status" value="1"/>
</dbReference>
<gene>
    <name evidence="3" type="ORF">EV213_109108</name>
</gene>
<comment type="caution">
    <text evidence="3">The sequence shown here is derived from an EMBL/GenBank/DDBJ whole genome shotgun (WGS) entry which is preliminary data.</text>
</comment>
<reference evidence="3 4" key="1">
    <citation type="submission" date="2019-03" db="EMBL/GenBank/DDBJ databases">
        <title>Genomic Encyclopedia of Type Strains, Phase IV (KMG-IV): sequencing the most valuable type-strain genomes for metagenomic binning, comparative biology and taxonomic classification.</title>
        <authorList>
            <person name="Goeker M."/>
        </authorList>
    </citation>
    <scope>NUCLEOTIDE SEQUENCE [LARGE SCALE GENOMIC DNA]</scope>
    <source>
        <strain evidence="3 4">DSM 28697</strain>
    </source>
</reference>
<dbReference type="OrthoDB" id="9809821at2"/>
<dbReference type="PRINTS" id="PR00081">
    <property type="entry name" value="GDHRDH"/>
</dbReference>
<proteinExistence type="inferred from homology"/>
<dbReference type="InterPro" id="IPR036291">
    <property type="entry name" value="NAD(P)-bd_dom_sf"/>
</dbReference>
<dbReference type="RefSeq" id="WP_133580788.1">
    <property type="nucleotide sequence ID" value="NZ_SNYJ01000009.1"/>
</dbReference>
<dbReference type="InterPro" id="IPR020904">
    <property type="entry name" value="Sc_DH/Rdtase_CS"/>
</dbReference>
<name>A0A4R6U2S0_9BACI</name>
<dbReference type="GO" id="GO:0016491">
    <property type="term" value="F:oxidoreductase activity"/>
    <property type="evidence" value="ECO:0007669"/>
    <property type="project" value="UniProtKB-KW"/>
</dbReference>
<protein>
    <submittedName>
        <fullName evidence="3">NAD(P)-dependent dehydrogenase (Short-subunit alcohol dehydrogenase family)</fullName>
    </submittedName>
</protein>